<dbReference type="STRING" id="763407.A0A163DQ99"/>
<dbReference type="PANTHER" id="PTHR31836:SF28">
    <property type="entry name" value="SRCR DOMAIN-CONTAINING PROTEIN-RELATED"/>
    <property type="match status" value="1"/>
</dbReference>
<dbReference type="InterPro" id="IPR036908">
    <property type="entry name" value="RlpA-like_sf"/>
</dbReference>
<dbReference type="SUPFAM" id="SSF50685">
    <property type="entry name" value="Barwin-like endoglucanases"/>
    <property type="match status" value="1"/>
</dbReference>
<gene>
    <name evidence="4" type="ORF">PHYBLDRAFT_78011</name>
</gene>
<dbReference type="InterPro" id="IPR009009">
    <property type="entry name" value="RlpA-like_DPBB"/>
</dbReference>
<dbReference type="Proteomes" id="UP000077315">
    <property type="component" value="Unassembled WGS sequence"/>
</dbReference>
<feature type="signal peptide" evidence="2">
    <location>
        <begin position="1"/>
        <end position="18"/>
    </location>
</feature>
<dbReference type="VEuPathDB" id="FungiDB:PHYBLDRAFT_78011"/>
<dbReference type="AlphaFoldDB" id="A0A163DQ99"/>
<dbReference type="InterPro" id="IPR051477">
    <property type="entry name" value="Expansin_CellWall"/>
</dbReference>
<sequence>MRFSYLAILLISLAFVLADAAAVENVEKISRAQKTIIQKRSQTYSGKATWFIPSKEGGSAGACGPNEADDAPIVALNHPQYGSMSAKSSWCGKKILITNGKKSVTATINDACPECAHGDLDLTPVLFEKLGDLNTGILQIKWHLL</sequence>
<dbReference type="CDD" id="cd22191">
    <property type="entry name" value="DPBB_RlpA_EXP_N-like"/>
    <property type="match status" value="1"/>
</dbReference>
<feature type="domain" description="RlpA-like protein double-psi beta-barrel" evidence="3">
    <location>
        <begin position="46"/>
        <end position="141"/>
    </location>
</feature>
<evidence type="ECO:0000259" key="3">
    <source>
        <dbReference type="Pfam" id="PF03330"/>
    </source>
</evidence>
<dbReference type="Gene3D" id="2.40.40.10">
    <property type="entry name" value="RlpA-like domain"/>
    <property type="match status" value="1"/>
</dbReference>
<proteinExistence type="predicted"/>
<feature type="chain" id="PRO_5007842335" description="RlpA-like protein double-psi beta-barrel domain-containing protein" evidence="2">
    <location>
        <begin position="19"/>
        <end position="145"/>
    </location>
</feature>
<dbReference type="EMBL" id="KV440982">
    <property type="protein sequence ID" value="OAD72830.1"/>
    <property type="molecule type" value="Genomic_DNA"/>
</dbReference>
<dbReference type="Pfam" id="PF03330">
    <property type="entry name" value="DPBB_1"/>
    <property type="match status" value="1"/>
</dbReference>
<dbReference type="RefSeq" id="XP_018290870.1">
    <property type="nucleotide sequence ID" value="XM_018443324.1"/>
</dbReference>
<name>A0A163DQ99_PHYB8</name>
<protein>
    <recommendedName>
        <fullName evidence="3">RlpA-like protein double-psi beta-barrel domain-containing protein</fullName>
    </recommendedName>
</protein>
<dbReference type="OrthoDB" id="623670at2759"/>
<keyword evidence="5" id="KW-1185">Reference proteome</keyword>
<evidence type="ECO:0000313" key="4">
    <source>
        <dbReference type="EMBL" id="OAD72830.1"/>
    </source>
</evidence>
<evidence type="ECO:0000256" key="2">
    <source>
        <dbReference type="SAM" id="SignalP"/>
    </source>
</evidence>
<dbReference type="GeneID" id="29004229"/>
<organism evidence="4 5">
    <name type="scientific">Phycomyces blakesleeanus (strain ATCC 8743b / DSM 1359 / FGSC 10004 / NBRC 33097 / NRRL 1555)</name>
    <dbReference type="NCBI Taxonomy" id="763407"/>
    <lineage>
        <taxon>Eukaryota</taxon>
        <taxon>Fungi</taxon>
        <taxon>Fungi incertae sedis</taxon>
        <taxon>Mucoromycota</taxon>
        <taxon>Mucoromycotina</taxon>
        <taxon>Mucoromycetes</taxon>
        <taxon>Mucorales</taxon>
        <taxon>Phycomycetaceae</taxon>
        <taxon>Phycomyces</taxon>
    </lineage>
</organism>
<reference evidence="5" key="1">
    <citation type="submission" date="2015-06" db="EMBL/GenBank/DDBJ databases">
        <title>Expansion of signal transduction pathways in fungi by whole-genome duplication.</title>
        <authorList>
            <consortium name="DOE Joint Genome Institute"/>
            <person name="Corrochano L.M."/>
            <person name="Kuo A."/>
            <person name="Marcet-Houben M."/>
            <person name="Polaino S."/>
            <person name="Salamov A."/>
            <person name="Villalobos J.M."/>
            <person name="Alvarez M.I."/>
            <person name="Avalos J."/>
            <person name="Benito E.P."/>
            <person name="Benoit I."/>
            <person name="Burger G."/>
            <person name="Camino L.P."/>
            <person name="Canovas D."/>
            <person name="Cerda-Olmedo E."/>
            <person name="Cheng J.-F."/>
            <person name="Dominguez A."/>
            <person name="Elias M."/>
            <person name="Eslava A.P."/>
            <person name="Glaser F."/>
            <person name="Grimwood J."/>
            <person name="Gutierrez G."/>
            <person name="Heitman J."/>
            <person name="Henrissat B."/>
            <person name="Iturriaga E.A."/>
            <person name="Lang B.F."/>
            <person name="Lavin J.L."/>
            <person name="Lee S."/>
            <person name="Li W."/>
            <person name="Lindquist E."/>
            <person name="Lopez-Garcia S."/>
            <person name="Luque E.M."/>
            <person name="Marcos A.T."/>
            <person name="Martin J."/>
            <person name="McCluskey K."/>
            <person name="Medina H.R."/>
            <person name="Miralles-Duran A."/>
            <person name="Miyazaki A."/>
            <person name="Munoz-Torres E."/>
            <person name="Oguiza J.A."/>
            <person name="Ohm R."/>
            <person name="Olmedo M."/>
            <person name="Orejas M."/>
            <person name="Ortiz-Castellanos L."/>
            <person name="Pisabarro A.G."/>
            <person name="Rodriguez-Romero J."/>
            <person name="Ruiz-Herrera J."/>
            <person name="Ruiz-Vazquez R."/>
            <person name="Sanz C."/>
            <person name="Schackwitz W."/>
            <person name="Schmutz J."/>
            <person name="Shahriari M."/>
            <person name="Shelest E."/>
            <person name="Silva-Franco F."/>
            <person name="Soanes D."/>
            <person name="Syed K."/>
            <person name="Tagua V.G."/>
            <person name="Talbot N.J."/>
            <person name="Thon M."/>
            <person name="De vries R.P."/>
            <person name="Wiebenga A."/>
            <person name="Yadav J.S."/>
            <person name="Braun E.L."/>
            <person name="Baker S."/>
            <person name="Garre V."/>
            <person name="Horwitz B."/>
            <person name="Torres-Martinez S."/>
            <person name="Idnurm A."/>
            <person name="Herrera-Estrella A."/>
            <person name="Gabaldon T."/>
            <person name="Grigoriev I.V."/>
        </authorList>
    </citation>
    <scope>NUCLEOTIDE SEQUENCE [LARGE SCALE GENOMIC DNA]</scope>
    <source>
        <strain evidence="5">NRRL 1555(-)</strain>
    </source>
</reference>
<dbReference type="InParanoid" id="A0A163DQ99"/>
<keyword evidence="1 2" id="KW-0732">Signal</keyword>
<dbReference type="PANTHER" id="PTHR31836">
    <property type="match status" value="1"/>
</dbReference>
<evidence type="ECO:0000313" key="5">
    <source>
        <dbReference type="Proteomes" id="UP000077315"/>
    </source>
</evidence>
<evidence type="ECO:0000256" key="1">
    <source>
        <dbReference type="ARBA" id="ARBA00022729"/>
    </source>
</evidence>
<accession>A0A163DQ99</accession>